<keyword evidence="2 5" id="KW-0812">Transmembrane</keyword>
<keyword evidence="3 5" id="KW-1133">Transmembrane helix</keyword>
<feature type="transmembrane region" description="Helical" evidence="5">
    <location>
        <begin position="73"/>
        <end position="92"/>
    </location>
</feature>
<dbReference type="EMBL" id="JAUDZG010000001">
    <property type="protein sequence ID" value="KAK3310861.1"/>
    <property type="molecule type" value="Genomic_DNA"/>
</dbReference>
<sequence length="537" mass="57466">MVLRQIILTIIICGGLMFSCLDTSIVSTALISVSVEFENYQDTPWTVLSYLLAYMSFVVGFSKLSDIYGRKNILAVSWLLFTLGSVWCGIARHMGKLIAGRAVQGLGGSGLYSLAQVCLLEQGPSRPEVAGGLVGITLSISFVLGPLLGGVISEWNWRGIFWFNIPFGVLAVLGIYALWPEDRRNRHSTTATVSKIDFLGNAMLAAASVLLVFAMQEAGSFVWSWSSPVIVWSLVMSGTCWVLLGVWEYCLSHLFAQQIQPIFPMHLLRNRAYALCLLATLLGGFSYISLIIKIPERLQIIHGDNALWAGVHLLPMLGACAFGSFLGGAVSKQANLTSQTLVAGSTLQVLGLALLFGFSTSLGLELDLLLVFTAIYGLGVGLSFAACTMMAAIEAHSDDLAAAQGAVAHARVFGGALGLAVCTIVFNEELQTSLGPGAGSQLGQQGLDQIHRNLLTVLSLPDAARLEVIGVYLDAFTDQVFIMVIVAVVALFSSLGTYRSRASNPVDVMLQLKEGDRSGARGDLELSSVSSTRSLVR</sequence>
<dbReference type="Gene3D" id="1.20.1250.20">
    <property type="entry name" value="MFS general substrate transporter like domains"/>
    <property type="match status" value="1"/>
</dbReference>
<evidence type="ECO:0000256" key="5">
    <source>
        <dbReference type="SAM" id="Phobius"/>
    </source>
</evidence>
<feature type="transmembrane region" description="Helical" evidence="5">
    <location>
        <begin position="341"/>
        <end position="362"/>
    </location>
</feature>
<dbReference type="PANTHER" id="PTHR23501">
    <property type="entry name" value="MAJOR FACILITATOR SUPERFAMILY"/>
    <property type="match status" value="1"/>
</dbReference>
<feature type="transmembrane region" description="Helical" evidence="5">
    <location>
        <begin position="7"/>
        <end position="31"/>
    </location>
</feature>
<dbReference type="GO" id="GO:0005886">
    <property type="term" value="C:plasma membrane"/>
    <property type="evidence" value="ECO:0007669"/>
    <property type="project" value="TreeGrafter"/>
</dbReference>
<evidence type="ECO:0000313" key="7">
    <source>
        <dbReference type="EMBL" id="KAK3310861.1"/>
    </source>
</evidence>
<dbReference type="PROSITE" id="PS51257">
    <property type="entry name" value="PROKAR_LIPOPROTEIN"/>
    <property type="match status" value="1"/>
</dbReference>
<evidence type="ECO:0000256" key="3">
    <source>
        <dbReference type="ARBA" id="ARBA00022989"/>
    </source>
</evidence>
<feature type="transmembrane region" description="Helical" evidence="5">
    <location>
        <begin position="159"/>
        <end position="179"/>
    </location>
</feature>
<dbReference type="PROSITE" id="PS50850">
    <property type="entry name" value="MFS"/>
    <property type="match status" value="1"/>
</dbReference>
<feature type="transmembrane region" description="Helical" evidence="5">
    <location>
        <begin position="199"/>
        <end position="223"/>
    </location>
</feature>
<keyword evidence="8" id="KW-1185">Reference proteome</keyword>
<name>A0AAJ0M6G5_9PEZI</name>
<dbReference type="RefSeq" id="XP_062726641.1">
    <property type="nucleotide sequence ID" value="XM_062865652.1"/>
</dbReference>
<keyword evidence="4 5" id="KW-0472">Membrane</keyword>
<evidence type="ECO:0000256" key="2">
    <source>
        <dbReference type="ARBA" id="ARBA00022692"/>
    </source>
</evidence>
<feature type="transmembrane region" description="Helical" evidence="5">
    <location>
        <begin position="43"/>
        <end position="61"/>
    </location>
</feature>
<dbReference type="InterPro" id="IPR011701">
    <property type="entry name" value="MFS"/>
</dbReference>
<feature type="transmembrane region" description="Helical" evidence="5">
    <location>
        <begin position="229"/>
        <end position="251"/>
    </location>
</feature>
<dbReference type="PANTHER" id="PTHR23501:SF43">
    <property type="entry name" value="MULTIDRUG TRANSPORTER, PUTATIVE (AFU_ORTHOLOGUE AFUA_6G03040)-RELATED"/>
    <property type="match status" value="1"/>
</dbReference>
<dbReference type="InterPro" id="IPR020846">
    <property type="entry name" value="MFS_dom"/>
</dbReference>
<evidence type="ECO:0000256" key="1">
    <source>
        <dbReference type="ARBA" id="ARBA00004141"/>
    </source>
</evidence>
<organism evidence="7 8">
    <name type="scientific">Chaetomium strumarium</name>
    <dbReference type="NCBI Taxonomy" id="1170767"/>
    <lineage>
        <taxon>Eukaryota</taxon>
        <taxon>Fungi</taxon>
        <taxon>Dikarya</taxon>
        <taxon>Ascomycota</taxon>
        <taxon>Pezizomycotina</taxon>
        <taxon>Sordariomycetes</taxon>
        <taxon>Sordariomycetidae</taxon>
        <taxon>Sordariales</taxon>
        <taxon>Chaetomiaceae</taxon>
        <taxon>Chaetomium</taxon>
    </lineage>
</organism>
<feature type="transmembrane region" description="Helical" evidence="5">
    <location>
        <begin position="98"/>
        <end position="120"/>
    </location>
</feature>
<protein>
    <submittedName>
        <fullName evidence="7">Major facilitator superfamily domain-containing protein</fullName>
    </submittedName>
</protein>
<feature type="transmembrane region" description="Helical" evidence="5">
    <location>
        <begin position="132"/>
        <end position="153"/>
    </location>
</feature>
<dbReference type="Pfam" id="PF07690">
    <property type="entry name" value="MFS_1"/>
    <property type="match status" value="1"/>
</dbReference>
<dbReference type="AlphaFoldDB" id="A0AAJ0M6G5"/>
<feature type="transmembrane region" description="Helical" evidence="5">
    <location>
        <begin position="368"/>
        <end position="393"/>
    </location>
</feature>
<gene>
    <name evidence="7" type="ORF">B0T15DRAFT_426545</name>
</gene>
<feature type="transmembrane region" description="Helical" evidence="5">
    <location>
        <begin position="306"/>
        <end position="329"/>
    </location>
</feature>
<feature type="transmembrane region" description="Helical" evidence="5">
    <location>
        <begin position="272"/>
        <end position="294"/>
    </location>
</feature>
<dbReference type="Gene3D" id="1.20.1720.10">
    <property type="entry name" value="Multidrug resistance protein D"/>
    <property type="match status" value="1"/>
</dbReference>
<dbReference type="GeneID" id="87884481"/>
<dbReference type="SUPFAM" id="SSF103473">
    <property type="entry name" value="MFS general substrate transporter"/>
    <property type="match status" value="2"/>
</dbReference>
<evidence type="ECO:0000259" key="6">
    <source>
        <dbReference type="PROSITE" id="PS50850"/>
    </source>
</evidence>
<dbReference type="InterPro" id="IPR036259">
    <property type="entry name" value="MFS_trans_sf"/>
</dbReference>
<reference evidence="7" key="1">
    <citation type="journal article" date="2023" name="Mol. Phylogenet. Evol.">
        <title>Genome-scale phylogeny and comparative genomics of the fungal order Sordariales.</title>
        <authorList>
            <person name="Hensen N."/>
            <person name="Bonometti L."/>
            <person name="Westerberg I."/>
            <person name="Brannstrom I.O."/>
            <person name="Guillou S."/>
            <person name="Cros-Aarteil S."/>
            <person name="Calhoun S."/>
            <person name="Haridas S."/>
            <person name="Kuo A."/>
            <person name="Mondo S."/>
            <person name="Pangilinan J."/>
            <person name="Riley R."/>
            <person name="LaButti K."/>
            <person name="Andreopoulos B."/>
            <person name="Lipzen A."/>
            <person name="Chen C."/>
            <person name="Yan M."/>
            <person name="Daum C."/>
            <person name="Ng V."/>
            <person name="Clum A."/>
            <person name="Steindorff A."/>
            <person name="Ohm R.A."/>
            <person name="Martin F."/>
            <person name="Silar P."/>
            <person name="Natvig D.O."/>
            <person name="Lalanne C."/>
            <person name="Gautier V."/>
            <person name="Ament-Velasquez S.L."/>
            <person name="Kruys A."/>
            <person name="Hutchinson M.I."/>
            <person name="Powell A.J."/>
            <person name="Barry K."/>
            <person name="Miller A.N."/>
            <person name="Grigoriev I.V."/>
            <person name="Debuchy R."/>
            <person name="Gladieux P."/>
            <person name="Hiltunen Thoren M."/>
            <person name="Johannesson H."/>
        </authorList>
    </citation>
    <scope>NUCLEOTIDE SEQUENCE</scope>
    <source>
        <strain evidence="7">CBS 333.67</strain>
    </source>
</reference>
<feature type="transmembrane region" description="Helical" evidence="5">
    <location>
        <begin position="405"/>
        <end position="426"/>
    </location>
</feature>
<evidence type="ECO:0000256" key="4">
    <source>
        <dbReference type="ARBA" id="ARBA00023136"/>
    </source>
</evidence>
<comment type="subcellular location">
    <subcellularLocation>
        <location evidence="1">Membrane</location>
        <topology evidence="1">Multi-pass membrane protein</topology>
    </subcellularLocation>
</comment>
<feature type="domain" description="Major facilitator superfamily (MFS) profile" evidence="6">
    <location>
        <begin position="8"/>
        <end position="505"/>
    </location>
</feature>
<comment type="caution">
    <text evidence="7">The sequence shown here is derived from an EMBL/GenBank/DDBJ whole genome shotgun (WGS) entry which is preliminary data.</text>
</comment>
<dbReference type="GO" id="GO:0022857">
    <property type="term" value="F:transmembrane transporter activity"/>
    <property type="evidence" value="ECO:0007669"/>
    <property type="project" value="InterPro"/>
</dbReference>
<accession>A0AAJ0M6G5</accession>
<reference evidence="7" key="2">
    <citation type="submission" date="2023-06" db="EMBL/GenBank/DDBJ databases">
        <authorList>
            <consortium name="Lawrence Berkeley National Laboratory"/>
            <person name="Mondo S.J."/>
            <person name="Hensen N."/>
            <person name="Bonometti L."/>
            <person name="Westerberg I."/>
            <person name="Brannstrom I.O."/>
            <person name="Guillou S."/>
            <person name="Cros-Aarteil S."/>
            <person name="Calhoun S."/>
            <person name="Haridas S."/>
            <person name="Kuo A."/>
            <person name="Pangilinan J."/>
            <person name="Riley R."/>
            <person name="Labutti K."/>
            <person name="Andreopoulos B."/>
            <person name="Lipzen A."/>
            <person name="Chen C."/>
            <person name="Yanf M."/>
            <person name="Daum C."/>
            <person name="Ng V."/>
            <person name="Clum A."/>
            <person name="Steindorff A."/>
            <person name="Ohm R."/>
            <person name="Martin F."/>
            <person name="Silar P."/>
            <person name="Natvig D."/>
            <person name="Lalanne C."/>
            <person name="Gautier V."/>
            <person name="Ament-Velasquez S.L."/>
            <person name="Kruys A."/>
            <person name="Hutchinson M.I."/>
            <person name="Powell A.J."/>
            <person name="Barry K."/>
            <person name="Miller A.N."/>
            <person name="Grigoriev I.V."/>
            <person name="Debuchy R."/>
            <person name="Gladieux P."/>
            <person name="Thoren M.H."/>
            <person name="Johannesson H."/>
        </authorList>
    </citation>
    <scope>NUCLEOTIDE SEQUENCE</scope>
    <source>
        <strain evidence="7">CBS 333.67</strain>
    </source>
</reference>
<dbReference type="Proteomes" id="UP001273166">
    <property type="component" value="Unassembled WGS sequence"/>
</dbReference>
<proteinExistence type="predicted"/>
<feature type="transmembrane region" description="Helical" evidence="5">
    <location>
        <begin position="480"/>
        <end position="498"/>
    </location>
</feature>
<evidence type="ECO:0000313" key="8">
    <source>
        <dbReference type="Proteomes" id="UP001273166"/>
    </source>
</evidence>